<dbReference type="Gene3D" id="3.40.525.10">
    <property type="entry name" value="CRAL-TRIO lipid binding domain"/>
    <property type="match status" value="1"/>
</dbReference>
<dbReference type="PANTHER" id="PTHR23324">
    <property type="entry name" value="SEC14 RELATED PROTEIN"/>
    <property type="match status" value="1"/>
</dbReference>
<sequence>MIIDEVQENKCLDELRKLVKDLEQSDAALKRCLRARNYDVNKAEDMVRKTVEWRKTNKVDEALTWKIDDFIIQQFPIEYTGVDFNNRAVAFVPVGSWPVREMLENGHREQMLMYIYVCLEKLIEQIEKTGDQFTLIIDLEGMTYWKVAHYETIQMTLKVFRDFEANYPERLGEALVINAPLVLNYVWPTYQATIDRLDVEKGSVFGIQLCQVYSSDPDSHEYRIPF</sequence>
<dbReference type="OMA" id="RCFFIDA"/>
<dbReference type="GO" id="GO:0005737">
    <property type="term" value="C:cytoplasm"/>
    <property type="evidence" value="ECO:0007669"/>
    <property type="project" value="TreeGrafter"/>
</dbReference>
<dbReference type="InterPro" id="IPR036273">
    <property type="entry name" value="CRAL/TRIO_N_dom_sf"/>
</dbReference>
<dbReference type="EMBL" id="LJIJ01000038">
    <property type="protein sequence ID" value="ODN04647.1"/>
    <property type="molecule type" value="Genomic_DNA"/>
</dbReference>
<dbReference type="InterPro" id="IPR051064">
    <property type="entry name" value="SEC14/CRAL-TRIO_domain"/>
</dbReference>
<dbReference type="PANTHER" id="PTHR23324:SF83">
    <property type="entry name" value="SEC14-LIKE PROTEIN 2"/>
    <property type="match status" value="1"/>
</dbReference>
<evidence type="ECO:0000259" key="1">
    <source>
        <dbReference type="PROSITE" id="PS50191"/>
    </source>
</evidence>
<dbReference type="Proteomes" id="UP000094527">
    <property type="component" value="Unassembled WGS sequence"/>
</dbReference>
<dbReference type="InterPro" id="IPR001251">
    <property type="entry name" value="CRAL-TRIO_dom"/>
</dbReference>
<dbReference type="AlphaFoldDB" id="A0A1D2NHC1"/>
<evidence type="ECO:0000313" key="2">
    <source>
        <dbReference type="EMBL" id="ODN04647.1"/>
    </source>
</evidence>
<dbReference type="SMART" id="SM01100">
    <property type="entry name" value="CRAL_TRIO_N"/>
    <property type="match status" value="1"/>
</dbReference>
<dbReference type="SUPFAM" id="SSF52087">
    <property type="entry name" value="CRAL/TRIO domain"/>
    <property type="match status" value="1"/>
</dbReference>
<accession>A0A1D2NHC1</accession>
<name>A0A1D2NHC1_ORCCI</name>
<dbReference type="STRING" id="48709.A0A1D2NHC1"/>
<dbReference type="CDD" id="cd00170">
    <property type="entry name" value="SEC14"/>
    <property type="match status" value="1"/>
</dbReference>
<gene>
    <name evidence="2" type="ORF">Ocin01_02018</name>
</gene>
<dbReference type="InterPro" id="IPR036865">
    <property type="entry name" value="CRAL-TRIO_dom_sf"/>
</dbReference>
<organism evidence="2 3">
    <name type="scientific">Orchesella cincta</name>
    <name type="common">Springtail</name>
    <name type="synonym">Podura cincta</name>
    <dbReference type="NCBI Taxonomy" id="48709"/>
    <lineage>
        <taxon>Eukaryota</taxon>
        <taxon>Metazoa</taxon>
        <taxon>Ecdysozoa</taxon>
        <taxon>Arthropoda</taxon>
        <taxon>Hexapoda</taxon>
        <taxon>Collembola</taxon>
        <taxon>Entomobryomorpha</taxon>
        <taxon>Entomobryoidea</taxon>
        <taxon>Orchesellidae</taxon>
        <taxon>Orchesellinae</taxon>
        <taxon>Orchesella</taxon>
    </lineage>
</organism>
<evidence type="ECO:0000313" key="3">
    <source>
        <dbReference type="Proteomes" id="UP000094527"/>
    </source>
</evidence>
<dbReference type="InterPro" id="IPR011074">
    <property type="entry name" value="CRAL/TRIO_N_dom"/>
</dbReference>
<dbReference type="Pfam" id="PF00650">
    <property type="entry name" value="CRAL_TRIO"/>
    <property type="match status" value="1"/>
</dbReference>
<dbReference type="SMART" id="SM00516">
    <property type="entry name" value="SEC14"/>
    <property type="match status" value="1"/>
</dbReference>
<proteinExistence type="predicted"/>
<reference evidence="2 3" key="1">
    <citation type="journal article" date="2016" name="Genome Biol. Evol.">
        <title>Gene Family Evolution Reflects Adaptation to Soil Environmental Stressors in the Genome of the Collembolan Orchesella cincta.</title>
        <authorList>
            <person name="Faddeeva-Vakhrusheva A."/>
            <person name="Derks M.F."/>
            <person name="Anvar S.Y."/>
            <person name="Agamennone V."/>
            <person name="Suring W."/>
            <person name="Smit S."/>
            <person name="van Straalen N.M."/>
            <person name="Roelofs D."/>
        </authorList>
    </citation>
    <scope>NUCLEOTIDE SEQUENCE [LARGE SCALE GENOMIC DNA]</scope>
    <source>
        <tissue evidence="2">Mixed pool</tissue>
    </source>
</reference>
<feature type="domain" description="CRAL-TRIO" evidence="1">
    <location>
        <begin position="67"/>
        <end position="226"/>
    </location>
</feature>
<dbReference type="SUPFAM" id="SSF46938">
    <property type="entry name" value="CRAL/TRIO N-terminal domain"/>
    <property type="match status" value="1"/>
</dbReference>
<keyword evidence="3" id="KW-1185">Reference proteome</keyword>
<dbReference type="PROSITE" id="PS50191">
    <property type="entry name" value="CRAL_TRIO"/>
    <property type="match status" value="1"/>
</dbReference>
<protein>
    <submittedName>
        <fullName evidence="2">CRAL-TRIO domain-containing protein T23G5.2</fullName>
    </submittedName>
</protein>
<comment type="caution">
    <text evidence="2">The sequence shown here is derived from an EMBL/GenBank/DDBJ whole genome shotgun (WGS) entry which is preliminary data.</text>
</comment>
<dbReference type="OrthoDB" id="1434354at2759"/>